<reference evidence="2" key="2">
    <citation type="submission" date="2020-05" db="EMBL/GenBank/DDBJ databases">
        <authorList>
            <person name="Kim H.-S."/>
            <person name="Proctor R.H."/>
            <person name="Brown D.W."/>
        </authorList>
    </citation>
    <scope>NUCLEOTIDE SEQUENCE</scope>
    <source>
        <strain evidence="2">NRRL 22465</strain>
    </source>
</reference>
<gene>
    <name evidence="2" type="ORF">FZEAL_10741</name>
</gene>
<evidence type="ECO:0000313" key="2">
    <source>
        <dbReference type="EMBL" id="KAF4965581.1"/>
    </source>
</evidence>
<name>A0A8H4X960_9HYPO</name>
<reference evidence="2" key="1">
    <citation type="journal article" date="2020" name="BMC Genomics">
        <title>Correction to: Identification and distribution of gene clusters required for synthesis of sphingolipid metabolism inhibitors in diverse species of the filamentous fungus Fusarium.</title>
        <authorList>
            <person name="Kim H.S."/>
            <person name="Lohmar J.M."/>
            <person name="Busman M."/>
            <person name="Brown D.W."/>
            <person name="Naumann T.A."/>
            <person name="Divon H.H."/>
            <person name="Lysoe E."/>
            <person name="Uhlig S."/>
            <person name="Proctor R.H."/>
        </authorList>
    </citation>
    <scope>NUCLEOTIDE SEQUENCE</scope>
    <source>
        <strain evidence="2">NRRL 22465</strain>
    </source>
</reference>
<sequence length="122" mass="13266">MSSVTRAGQFEPPPTAKSFGDKSAFDHDEDEGNFSALAITTRQPGRLIDPEDSGIGTGHGDESEYSDTFETPREEGHSFGAFGEDLDREDQVQTKAARTLSLSQLTMGRPPQDAAQHARRVI</sequence>
<proteinExistence type="predicted"/>
<dbReference type="Proteomes" id="UP000635477">
    <property type="component" value="Unassembled WGS sequence"/>
</dbReference>
<organism evidence="2 3">
    <name type="scientific">Fusarium zealandicum</name>
    <dbReference type="NCBI Taxonomy" id="1053134"/>
    <lineage>
        <taxon>Eukaryota</taxon>
        <taxon>Fungi</taxon>
        <taxon>Dikarya</taxon>
        <taxon>Ascomycota</taxon>
        <taxon>Pezizomycotina</taxon>
        <taxon>Sordariomycetes</taxon>
        <taxon>Hypocreomycetidae</taxon>
        <taxon>Hypocreales</taxon>
        <taxon>Nectriaceae</taxon>
        <taxon>Fusarium</taxon>
        <taxon>Fusarium staphyleae species complex</taxon>
    </lineage>
</organism>
<protein>
    <submittedName>
        <fullName evidence="2">Uncharacterized protein</fullName>
    </submittedName>
</protein>
<dbReference type="OrthoDB" id="5428925at2759"/>
<feature type="compositionally biased region" description="Polar residues" evidence="1">
    <location>
        <begin position="93"/>
        <end position="106"/>
    </location>
</feature>
<evidence type="ECO:0000313" key="3">
    <source>
        <dbReference type="Proteomes" id="UP000635477"/>
    </source>
</evidence>
<comment type="caution">
    <text evidence="2">The sequence shown here is derived from an EMBL/GenBank/DDBJ whole genome shotgun (WGS) entry which is preliminary data.</text>
</comment>
<dbReference type="AlphaFoldDB" id="A0A8H4X960"/>
<evidence type="ECO:0000256" key="1">
    <source>
        <dbReference type="SAM" id="MobiDB-lite"/>
    </source>
</evidence>
<feature type="region of interest" description="Disordered" evidence="1">
    <location>
        <begin position="1"/>
        <end position="122"/>
    </location>
</feature>
<keyword evidence="3" id="KW-1185">Reference proteome</keyword>
<dbReference type="EMBL" id="JABEYC010001390">
    <property type="protein sequence ID" value="KAF4965581.1"/>
    <property type="molecule type" value="Genomic_DNA"/>
</dbReference>
<accession>A0A8H4X960</accession>